<evidence type="ECO:0000256" key="2">
    <source>
        <dbReference type="SAM" id="MobiDB-lite"/>
    </source>
</evidence>
<dbReference type="Pfam" id="PF24626">
    <property type="entry name" value="SH3_Tf2-1"/>
    <property type="match status" value="1"/>
</dbReference>
<dbReference type="Proteomes" id="UP001632038">
    <property type="component" value="Unassembled WGS sequence"/>
</dbReference>
<accession>A0ABD3DY42</accession>
<dbReference type="SMART" id="SM00343">
    <property type="entry name" value="ZnF_C2HC"/>
    <property type="match status" value="1"/>
</dbReference>
<name>A0ABD3DY42_9LAMI</name>
<dbReference type="InterPro" id="IPR036875">
    <property type="entry name" value="Znf_CCHC_sf"/>
</dbReference>
<organism evidence="4 5">
    <name type="scientific">Castilleja foliolosa</name>
    <dbReference type="NCBI Taxonomy" id="1961234"/>
    <lineage>
        <taxon>Eukaryota</taxon>
        <taxon>Viridiplantae</taxon>
        <taxon>Streptophyta</taxon>
        <taxon>Embryophyta</taxon>
        <taxon>Tracheophyta</taxon>
        <taxon>Spermatophyta</taxon>
        <taxon>Magnoliopsida</taxon>
        <taxon>eudicotyledons</taxon>
        <taxon>Gunneridae</taxon>
        <taxon>Pentapetalae</taxon>
        <taxon>asterids</taxon>
        <taxon>lamiids</taxon>
        <taxon>Lamiales</taxon>
        <taxon>Orobanchaceae</taxon>
        <taxon>Pedicularideae</taxon>
        <taxon>Castillejinae</taxon>
        <taxon>Castilleja</taxon>
    </lineage>
</organism>
<sequence length="426" mass="48275">MPCIFDTKEGQHTESSKRGRPPVRCFKCQGYGHVQADCPNRHIVTFVGEDKVPVFDEFSDDDELKSECEGELVHADQGAALIVRRVLNIAPTSNEQWLRHNIFQTKCTTKGKVCKVIVDGGSCENVVSTYMVKKLELPTEDHPQPYQLSWLVKGNILKVQKRCLVQFSIGKKYFDEVWCDVVPMDACHLLLGRPWLFDRRVKHDGFKNTYTFRKDGVLITLRPTTDVKSNRIEDDGIAKDNLFTKASFVAAATEANQVYESHPKAPIDLVPRPTVTTGDAEDHASRIQELHEQVSKRVIQQNERYKRAPDMHRNNRVFQVGDLVLIHLQKERFPAGRFKKLNPPVDGPFRIVERINNNAYKVDLPGKYNVSATFNVADLSPYLSDDAMDADSWSSLSQPGEYDATNDQEVGPQHVVSMVSKIHANL</sequence>
<feature type="region of interest" description="Disordered" evidence="2">
    <location>
        <begin position="1"/>
        <end position="20"/>
    </location>
</feature>
<keyword evidence="1" id="KW-0479">Metal-binding</keyword>
<keyword evidence="1" id="KW-0863">Zinc-finger</keyword>
<feature type="domain" description="CCHC-type" evidence="3">
    <location>
        <begin position="24"/>
        <end position="40"/>
    </location>
</feature>
<dbReference type="Gene3D" id="4.10.60.10">
    <property type="entry name" value="Zinc finger, CCHC-type"/>
    <property type="match status" value="1"/>
</dbReference>
<evidence type="ECO:0000259" key="3">
    <source>
        <dbReference type="PROSITE" id="PS50158"/>
    </source>
</evidence>
<protein>
    <recommendedName>
        <fullName evidence="3">CCHC-type domain-containing protein</fullName>
    </recommendedName>
</protein>
<feature type="compositionally biased region" description="Basic and acidic residues" evidence="2">
    <location>
        <begin position="1"/>
        <end position="17"/>
    </location>
</feature>
<evidence type="ECO:0000256" key="1">
    <source>
        <dbReference type="PROSITE-ProRule" id="PRU00047"/>
    </source>
</evidence>
<comment type="caution">
    <text evidence="4">The sequence shown here is derived from an EMBL/GenBank/DDBJ whole genome shotgun (WGS) entry which is preliminary data.</text>
</comment>
<dbReference type="SUPFAM" id="SSF57756">
    <property type="entry name" value="Retrovirus zinc finger-like domains"/>
    <property type="match status" value="1"/>
</dbReference>
<dbReference type="InterPro" id="IPR001878">
    <property type="entry name" value="Znf_CCHC"/>
</dbReference>
<dbReference type="PROSITE" id="PS50158">
    <property type="entry name" value="ZF_CCHC"/>
    <property type="match status" value="1"/>
</dbReference>
<dbReference type="EMBL" id="JAVIJP010000013">
    <property type="protein sequence ID" value="KAL3645775.1"/>
    <property type="molecule type" value="Genomic_DNA"/>
</dbReference>
<dbReference type="CDD" id="cd00303">
    <property type="entry name" value="retropepsin_like"/>
    <property type="match status" value="1"/>
</dbReference>
<dbReference type="SUPFAM" id="SSF50630">
    <property type="entry name" value="Acid proteases"/>
    <property type="match status" value="1"/>
</dbReference>
<keyword evidence="1" id="KW-0862">Zinc</keyword>
<evidence type="ECO:0000313" key="5">
    <source>
        <dbReference type="Proteomes" id="UP001632038"/>
    </source>
</evidence>
<dbReference type="PANTHER" id="PTHR35046:SF23">
    <property type="entry name" value="NUCLEOTIDYLTRANSFERASE, RIBONUCLEASE H"/>
    <property type="match status" value="1"/>
</dbReference>
<reference evidence="5" key="1">
    <citation type="journal article" date="2024" name="IScience">
        <title>Strigolactones Initiate the Formation of Haustorium-like Structures in Castilleja.</title>
        <authorList>
            <person name="Buerger M."/>
            <person name="Peterson D."/>
            <person name="Chory J."/>
        </authorList>
    </citation>
    <scope>NUCLEOTIDE SEQUENCE [LARGE SCALE GENOMIC DNA]</scope>
</reference>
<dbReference type="Gene3D" id="2.40.70.10">
    <property type="entry name" value="Acid Proteases"/>
    <property type="match status" value="1"/>
</dbReference>
<keyword evidence="5" id="KW-1185">Reference proteome</keyword>
<evidence type="ECO:0000313" key="4">
    <source>
        <dbReference type="EMBL" id="KAL3645775.1"/>
    </source>
</evidence>
<gene>
    <name evidence="4" type="ORF">CASFOL_010955</name>
</gene>
<proteinExistence type="predicted"/>
<dbReference type="InterPro" id="IPR056924">
    <property type="entry name" value="SH3_Tf2-1"/>
</dbReference>
<dbReference type="AlphaFoldDB" id="A0ABD3DY42"/>
<dbReference type="Pfam" id="PF00098">
    <property type="entry name" value="zf-CCHC"/>
    <property type="match status" value="1"/>
</dbReference>
<dbReference type="InterPro" id="IPR021109">
    <property type="entry name" value="Peptidase_aspartic_dom_sf"/>
</dbReference>
<dbReference type="GO" id="GO:0008270">
    <property type="term" value="F:zinc ion binding"/>
    <property type="evidence" value="ECO:0007669"/>
    <property type="project" value="UniProtKB-KW"/>
</dbReference>
<dbReference type="PANTHER" id="PTHR35046">
    <property type="entry name" value="ZINC KNUCKLE (CCHC-TYPE) FAMILY PROTEIN"/>
    <property type="match status" value="1"/>
</dbReference>